<sequence>MSTQRRRVNYADLHSLLFIHQSDGPGSLSVGEKLNGAGNYIAWRHQMEIGLSNKYKLVFVLGTFPKPAEDPMKATQWEACNNLVISWIMNNVSDSIARSLIYIQSASEIWSHLQKWFSLSQGSRKYKFIKDVYSFKQDGSTVSEYYKMLRGVWEELDAMNELPRITTMAEDIANFLNFLNGFDEKYQSLISQILIMTPLPTVDMACGMIEQEEIKGHSKEKCWQVIGYPSWHPRSKKFPQKKLSKPFKNYKGKENYNRVSQNDNNPRKVSVGLIPQQIEQLLKLANTLCVPSFKYRLLSVFKLVNDNNCMMTFYLEFYVVQDLRTKIVNGVGRE</sequence>
<evidence type="ECO:0000313" key="3">
    <source>
        <dbReference type="Proteomes" id="UP001153076"/>
    </source>
</evidence>
<dbReference type="Proteomes" id="UP001153076">
    <property type="component" value="Unassembled WGS sequence"/>
</dbReference>
<dbReference type="Pfam" id="PF14244">
    <property type="entry name" value="Retrotran_gag_3"/>
    <property type="match status" value="1"/>
</dbReference>
<reference evidence="2" key="1">
    <citation type="submission" date="2022-04" db="EMBL/GenBank/DDBJ databases">
        <title>Carnegiea gigantea Genome sequencing and assembly v2.</title>
        <authorList>
            <person name="Copetti D."/>
            <person name="Sanderson M.J."/>
            <person name="Burquez A."/>
            <person name="Wojciechowski M.F."/>
        </authorList>
    </citation>
    <scope>NUCLEOTIDE SEQUENCE</scope>
    <source>
        <strain evidence="2">SGP5-SGP5p</strain>
        <tissue evidence="2">Aerial part</tissue>
    </source>
</reference>
<dbReference type="EMBL" id="JAKOGI010000195">
    <property type="protein sequence ID" value="KAJ8440248.1"/>
    <property type="molecule type" value="Genomic_DNA"/>
</dbReference>
<dbReference type="PANTHER" id="PTHR37610">
    <property type="entry name" value="CCHC-TYPE DOMAIN-CONTAINING PROTEIN"/>
    <property type="match status" value="1"/>
</dbReference>
<keyword evidence="3" id="KW-1185">Reference proteome</keyword>
<gene>
    <name evidence="2" type="ORF">Cgig2_001583</name>
</gene>
<name>A0A9Q1QFB0_9CARY</name>
<dbReference type="Pfam" id="PF14223">
    <property type="entry name" value="Retrotran_gag_2"/>
    <property type="match status" value="1"/>
</dbReference>
<feature type="domain" description="Retrotransposon Copia-like N-terminal" evidence="1">
    <location>
        <begin position="20"/>
        <end position="68"/>
    </location>
</feature>
<accession>A0A9Q1QFB0</accession>
<proteinExistence type="predicted"/>
<dbReference type="PANTHER" id="PTHR37610:SF6">
    <property type="entry name" value="GAG-POLYPEPTIDE OF LTR COPIA-TYPE-RELATED"/>
    <property type="match status" value="1"/>
</dbReference>
<comment type="caution">
    <text evidence="2">The sequence shown here is derived from an EMBL/GenBank/DDBJ whole genome shotgun (WGS) entry which is preliminary data.</text>
</comment>
<dbReference type="OrthoDB" id="1002462at2759"/>
<dbReference type="AlphaFoldDB" id="A0A9Q1QFB0"/>
<organism evidence="2 3">
    <name type="scientific">Carnegiea gigantea</name>
    <dbReference type="NCBI Taxonomy" id="171969"/>
    <lineage>
        <taxon>Eukaryota</taxon>
        <taxon>Viridiplantae</taxon>
        <taxon>Streptophyta</taxon>
        <taxon>Embryophyta</taxon>
        <taxon>Tracheophyta</taxon>
        <taxon>Spermatophyta</taxon>
        <taxon>Magnoliopsida</taxon>
        <taxon>eudicotyledons</taxon>
        <taxon>Gunneridae</taxon>
        <taxon>Pentapetalae</taxon>
        <taxon>Caryophyllales</taxon>
        <taxon>Cactineae</taxon>
        <taxon>Cactaceae</taxon>
        <taxon>Cactoideae</taxon>
        <taxon>Echinocereeae</taxon>
        <taxon>Carnegiea</taxon>
    </lineage>
</organism>
<dbReference type="InterPro" id="IPR029472">
    <property type="entry name" value="Copia-like_N"/>
</dbReference>
<evidence type="ECO:0000313" key="2">
    <source>
        <dbReference type="EMBL" id="KAJ8440248.1"/>
    </source>
</evidence>
<protein>
    <recommendedName>
        <fullName evidence="1">Retrotransposon Copia-like N-terminal domain-containing protein</fullName>
    </recommendedName>
</protein>
<evidence type="ECO:0000259" key="1">
    <source>
        <dbReference type="Pfam" id="PF14244"/>
    </source>
</evidence>